<evidence type="ECO:0000256" key="3">
    <source>
        <dbReference type="ARBA" id="ARBA00022692"/>
    </source>
</evidence>
<name>A0ABQ8HKB6_9ROSI</name>
<dbReference type="Gene3D" id="3.80.10.10">
    <property type="entry name" value="Ribonuclease Inhibitor"/>
    <property type="match status" value="2"/>
</dbReference>
<dbReference type="InterPro" id="IPR000719">
    <property type="entry name" value="Prot_kinase_dom"/>
</dbReference>
<dbReference type="InterPro" id="IPR046959">
    <property type="entry name" value="PRK1-6/SRF4-like"/>
</dbReference>
<dbReference type="Pfam" id="PF08263">
    <property type="entry name" value="LRRNT_2"/>
    <property type="match status" value="1"/>
</dbReference>
<accession>A0ABQ8HKB6</accession>
<feature type="chain" id="PRO_5046260805" description="Protein kinase domain-containing protein" evidence="9">
    <location>
        <begin position="40"/>
        <end position="661"/>
    </location>
</feature>
<dbReference type="InterPro" id="IPR032675">
    <property type="entry name" value="LRR_dom_sf"/>
</dbReference>
<evidence type="ECO:0000259" key="10">
    <source>
        <dbReference type="PROSITE" id="PS50011"/>
    </source>
</evidence>
<dbReference type="Gene3D" id="3.30.200.20">
    <property type="entry name" value="Phosphorylase Kinase, domain 1"/>
    <property type="match status" value="1"/>
</dbReference>
<keyword evidence="3 8" id="KW-0812">Transmembrane</keyword>
<dbReference type="Pfam" id="PF13855">
    <property type="entry name" value="LRR_8"/>
    <property type="match status" value="1"/>
</dbReference>
<feature type="transmembrane region" description="Helical" evidence="8">
    <location>
        <begin position="272"/>
        <end position="295"/>
    </location>
</feature>
<dbReference type="InterPro" id="IPR001245">
    <property type="entry name" value="Ser-Thr/Tyr_kinase_cat_dom"/>
</dbReference>
<gene>
    <name evidence="11" type="ORF">JRO89_XS09G0030500</name>
</gene>
<organism evidence="11 12">
    <name type="scientific">Xanthoceras sorbifolium</name>
    <dbReference type="NCBI Taxonomy" id="99658"/>
    <lineage>
        <taxon>Eukaryota</taxon>
        <taxon>Viridiplantae</taxon>
        <taxon>Streptophyta</taxon>
        <taxon>Embryophyta</taxon>
        <taxon>Tracheophyta</taxon>
        <taxon>Spermatophyta</taxon>
        <taxon>Magnoliopsida</taxon>
        <taxon>eudicotyledons</taxon>
        <taxon>Gunneridae</taxon>
        <taxon>Pentapetalae</taxon>
        <taxon>rosids</taxon>
        <taxon>malvids</taxon>
        <taxon>Sapindales</taxon>
        <taxon>Sapindaceae</taxon>
        <taxon>Xanthoceroideae</taxon>
        <taxon>Xanthoceras</taxon>
    </lineage>
</organism>
<keyword evidence="2" id="KW-0433">Leucine-rich repeat</keyword>
<keyword evidence="4" id="KW-0677">Repeat</keyword>
<evidence type="ECO:0000256" key="2">
    <source>
        <dbReference type="ARBA" id="ARBA00022614"/>
    </source>
</evidence>
<dbReference type="EMBL" id="JAFEMO010000009">
    <property type="protein sequence ID" value="KAH7564800.1"/>
    <property type="molecule type" value="Genomic_DNA"/>
</dbReference>
<dbReference type="Proteomes" id="UP000827721">
    <property type="component" value="Unassembled WGS sequence"/>
</dbReference>
<dbReference type="InterPro" id="IPR013210">
    <property type="entry name" value="LRR_N_plant-typ"/>
</dbReference>
<sequence length="661" mass="72763">MSMGVHVARHARTSTPLSSLHHLLLLALVPFVGMAYVAAAATEAEGLLRFRDSMNNTSALSGWGSPAKICDGDEPNWNGVLCLRGIIWGLKLENLGLSGSPNLDALESLPNLRTISLMNNNLAGPLPSIKKLRILKSLYLTNNRFSGPIPDDAFSGMNSLKKIYLGNNQFTGKIPASLPTLPNLSDLRLQGNQLQGTIPEFTQSQLKIVYLSNNDLEGPIPESLQKMDSSSFAGNKNLCGPPLGECKALEAGSGGGDGSIAASEKQVSVLQIALIVLVVGVLLGIIAALLILFYWKKRNSQVERASSVLSPTDAMPTSYVAEKKVPVAETEGTRKRGDYGKLSFLKDDIERFDLQDMLTSAAEVLGSGTFGASYKTVISSGRNLVVKRYKQMNNVGREFFVEHMRRIGRLQHPNLLSIIAFYYRKEEKLLVTEFVENGSLASHLHGNHTQGLDWQTRLKIIKGVVKGLAYLHKELPSIMLPHGHLKSSNVLLDKSFEPVLSDYALRPVINPDQAHLLLVAYKSPEHGKTSKITKKADVWSLGILILELLTGKFPENYLTPGYDSKTSISTWVNQMVKEKRTSEVFDEDMGGAKHSKSEMINLLKIGLSCCEEDVETRMDLKEVVEKIEQLKEGDDHVHEEQDHLSEGYAFSSNGTEDDWKQ</sequence>
<evidence type="ECO:0000256" key="8">
    <source>
        <dbReference type="SAM" id="Phobius"/>
    </source>
</evidence>
<comment type="caution">
    <text evidence="11">The sequence shown here is derived from an EMBL/GenBank/DDBJ whole genome shotgun (WGS) entry which is preliminary data.</text>
</comment>
<dbReference type="PANTHER" id="PTHR48007">
    <property type="entry name" value="LEUCINE-RICH REPEAT RECEPTOR-LIKE PROTEIN KINASE PXC1"/>
    <property type="match status" value="1"/>
</dbReference>
<dbReference type="PANTHER" id="PTHR48007:SF19">
    <property type="entry name" value="POLLEN RECEPTOR-LIKE KINASE 5"/>
    <property type="match status" value="1"/>
</dbReference>
<evidence type="ECO:0000256" key="9">
    <source>
        <dbReference type="SAM" id="SignalP"/>
    </source>
</evidence>
<keyword evidence="5 8" id="KW-1133">Transmembrane helix</keyword>
<dbReference type="InterPro" id="IPR011009">
    <property type="entry name" value="Kinase-like_dom_sf"/>
</dbReference>
<dbReference type="PROSITE" id="PS50011">
    <property type="entry name" value="PROTEIN_KINASE_DOM"/>
    <property type="match status" value="1"/>
</dbReference>
<evidence type="ECO:0000256" key="4">
    <source>
        <dbReference type="ARBA" id="ARBA00022737"/>
    </source>
</evidence>
<dbReference type="InterPro" id="IPR001611">
    <property type="entry name" value="Leu-rich_rpt"/>
</dbReference>
<keyword evidence="6 8" id="KW-0472">Membrane</keyword>
<evidence type="ECO:0000313" key="11">
    <source>
        <dbReference type="EMBL" id="KAH7564800.1"/>
    </source>
</evidence>
<evidence type="ECO:0000313" key="12">
    <source>
        <dbReference type="Proteomes" id="UP000827721"/>
    </source>
</evidence>
<evidence type="ECO:0000256" key="7">
    <source>
        <dbReference type="SAM" id="MobiDB-lite"/>
    </source>
</evidence>
<feature type="compositionally biased region" description="Basic and acidic residues" evidence="7">
    <location>
        <begin position="631"/>
        <end position="645"/>
    </location>
</feature>
<feature type="domain" description="Protein kinase" evidence="10">
    <location>
        <begin position="359"/>
        <end position="630"/>
    </location>
</feature>
<feature type="signal peptide" evidence="9">
    <location>
        <begin position="1"/>
        <end position="39"/>
    </location>
</feature>
<evidence type="ECO:0000256" key="6">
    <source>
        <dbReference type="ARBA" id="ARBA00023136"/>
    </source>
</evidence>
<dbReference type="Pfam" id="PF07714">
    <property type="entry name" value="PK_Tyr_Ser-Thr"/>
    <property type="match status" value="1"/>
</dbReference>
<dbReference type="Pfam" id="PF00560">
    <property type="entry name" value="LRR_1"/>
    <property type="match status" value="1"/>
</dbReference>
<keyword evidence="9" id="KW-0732">Signal</keyword>
<proteinExistence type="predicted"/>
<dbReference type="Gene3D" id="1.10.510.10">
    <property type="entry name" value="Transferase(Phosphotransferase) domain 1"/>
    <property type="match status" value="1"/>
</dbReference>
<comment type="subcellular location">
    <subcellularLocation>
        <location evidence="1">Membrane</location>
    </subcellularLocation>
</comment>
<reference evidence="11 12" key="1">
    <citation type="submission" date="2021-02" db="EMBL/GenBank/DDBJ databases">
        <title>Plant Genome Project.</title>
        <authorList>
            <person name="Zhang R.-G."/>
        </authorList>
    </citation>
    <scope>NUCLEOTIDE SEQUENCE [LARGE SCALE GENOMIC DNA]</scope>
    <source>
        <tissue evidence="11">Leaves</tissue>
    </source>
</reference>
<evidence type="ECO:0000256" key="5">
    <source>
        <dbReference type="ARBA" id="ARBA00022989"/>
    </source>
</evidence>
<protein>
    <recommendedName>
        <fullName evidence="10">Protein kinase domain-containing protein</fullName>
    </recommendedName>
</protein>
<evidence type="ECO:0000256" key="1">
    <source>
        <dbReference type="ARBA" id="ARBA00004370"/>
    </source>
</evidence>
<dbReference type="SUPFAM" id="SSF56112">
    <property type="entry name" value="Protein kinase-like (PK-like)"/>
    <property type="match status" value="1"/>
</dbReference>
<feature type="region of interest" description="Disordered" evidence="7">
    <location>
        <begin position="631"/>
        <end position="661"/>
    </location>
</feature>
<keyword evidence="12" id="KW-1185">Reference proteome</keyword>
<dbReference type="SUPFAM" id="SSF52058">
    <property type="entry name" value="L domain-like"/>
    <property type="match status" value="1"/>
</dbReference>